<dbReference type="SUPFAM" id="SSF103506">
    <property type="entry name" value="Mitochondrial carrier"/>
    <property type="match status" value="1"/>
</dbReference>
<feature type="repeat" description="Solcar" evidence="9">
    <location>
        <begin position="107"/>
        <end position="202"/>
    </location>
</feature>
<evidence type="ECO:0000256" key="4">
    <source>
        <dbReference type="ARBA" id="ARBA00022692"/>
    </source>
</evidence>
<dbReference type="EMBL" id="CAXLJL010000268">
    <property type="protein sequence ID" value="CAL5135812.1"/>
    <property type="molecule type" value="Genomic_DNA"/>
</dbReference>
<reference evidence="12" key="1">
    <citation type="submission" date="2024-06" db="EMBL/GenBank/DDBJ databases">
        <authorList>
            <person name="Liu X."/>
            <person name="Lenzi L."/>
            <person name="Haldenby T S."/>
            <person name="Uol C."/>
        </authorList>
    </citation>
    <scope>NUCLEOTIDE SEQUENCE</scope>
</reference>
<keyword evidence="6 11" id="KW-1133">Transmembrane helix</keyword>
<evidence type="ECO:0000256" key="1">
    <source>
        <dbReference type="ARBA" id="ARBA00004225"/>
    </source>
</evidence>
<feature type="repeat" description="Solcar" evidence="9">
    <location>
        <begin position="9"/>
        <end position="94"/>
    </location>
</feature>
<accession>A0AAV2THN7</accession>
<dbReference type="Pfam" id="PF00153">
    <property type="entry name" value="Mito_carr"/>
    <property type="match status" value="3"/>
</dbReference>
<evidence type="ECO:0000256" key="7">
    <source>
        <dbReference type="ARBA" id="ARBA00023128"/>
    </source>
</evidence>
<evidence type="ECO:0000256" key="10">
    <source>
        <dbReference type="RuleBase" id="RU000488"/>
    </source>
</evidence>
<dbReference type="Proteomes" id="UP001497525">
    <property type="component" value="Unassembled WGS sequence"/>
</dbReference>
<dbReference type="PANTHER" id="PTHR45624">
    <property type="entry name" value="MITOCHONDRIAL BASIC AMINO ACIDS TRANSPORTER-RELATED"/>
    <property type="match status" value="1"/>
</dbReference>
<evidence type="ECO:0000256" key="2">
    <source>
        <dbReference type="ARBA" id="ARBA00006375"/>
    </source>
</evidence>
<comment type="subcellular location">
    <subcellularLocation>
        <location evidence="1">Mitochondrion membrane</location>
        <topology evidence="1">Multi-pass membrane protein</topology>
    </subcellularLocation>
</comment>
<keyword evidence="3 10" id="KW-0813">Transport</keyword>
<comment type="similarity">
    <text evidence="2 10">Belongs to the mitochondrial carrier (TC 2.A.29) family.</text>
</comment>
<sequence>MSGAMEHAKNSVIGFLAGVNGGIACVYVGQPLDTIKVKMQTFPEVYSNAWQCFRITLVKDGITRGLYAGTAPALAANIAENSVLFCALPLNQHLVKLIRGKHSEEHLTDLEHACAGSLAAFWSSLTLCPTELVKCRVQALREMTELSHKDVKSSKIGPWLVTKKIFQEEGLKGFTRGLGATFAREMPGYFFFFGGYEASRSLMSKTQEQKKHLSTAAIAICGGTGGSMFWLATFPFDVIKSRMQVGHGTASGGAEGGQAQNLFTVLVSILRNEGFRHLYRGLGPTLLRTFPASAALFVAVEWTREIGHWLLN</sequence>
<evidence type="ECO:0000256" key="11">
    <source>
        <dbReference type="SAM" id="Phobius"/>
    </source>
</evidence>
<dbReference type="GO" id="GO:0031966">
    <property type="term" value="C:mitochondrial membrane"/>
    <property type="evidence" value="ECO:0007669"/>
    <property type="project" value="UniProtKB-SubCell"/>
</dbReference>
<evidence type="ECO:0000256" key="6">
    <source>
        <dbReference type="ARBA" id="ARBA00022989"/>
    </source>
</evidence>
<dbReference type="PROSITE" id="PS50920">
    <property type="entry name" value="SOLCAR"/>
    <property type="match status" value="3"/>
</dbReference>
<evidence type="ECO:0000256" key="9">
    <source>
        <dbReference type="PROSITE-ProRule" id="PRU00282"/>
    </source>
</evidence>
<feature type="repeat" description="Solcar" evidence="9">
    <location>
        <begin position="213"/>
        <end position="306"/>
    </location>
</feature>
<name>A0AAV2THN7_CALDB</name>
<evidence type="ECO:0000256" key="3">
    <source>
        <dbReference type="ARBA" id="ARBA00022448"/>
    </source>
</evidence>
<evidence type="ECO:0000313" key="13">
    <source>
        <dbReference type="Proteomes" id="UP001497525"/>
    </source>
</evidence>
<keyword evidence="7" id="KW-0496">Mitochondrion</keyword>
<dbReference type="InterPro" id="IPR018108">
    <property type="entry name" value="MCP_transmembrane"/>
</dbReference>
<keyword evidence="5" id="KW-0677">Repeat</keyword>
<dbReference type="Gene3D" id="1.50.40.10">
    <property type="entry name" value="Mitochondrial carrier domain"/>
    <property type="match status" value="2"/>
</dbReference>
<organism evidence="12 13">
    <name type="scientific">Calicophoron daubneyi</name>
    <name type="common">Rumen fluke</name>
    <name type="synonym">Paramphistomum daubneyi</name>
    <dbReference type="NCBI Taxonomy" id="300641"/>
    <lineage>
        <taxon>Eukaryota</taxon>
        <taxon>Metazoa</taxon>
        <taxon>Spiralia</taxon>
        <taxon>Lophotrochozoa</taxon>
        <taxon>Platyhelminthes</taxon>
        <taxon>Trematoda</taxon>
        <taxon>Digenea</taxon>
        <taxon>Plagiorchiida</taxon>
        <taxon>Pronocephalata</taxon>
        <taxon>Paramphistomoidea</taxon>
        <taxon>Paramphistomidae</taxon>
        <taxon>Calicophoron</taxon>
    </lineage>
</organism>
<dbReference type="InterPro" id="IPR050567">
    <property type="entry name" value="Mitochondrial_Carrier"/>
</dbReference>
<dbReference type="InterPro" id="IPR023395">
    <property type="entry name" value="MCP_dom_sf"/>
</dbReference>
<evidence type="ECO:0000256" key="8">
    <source>
        <dbReference type="ARBA" id="ARBA00023136"/>
    </source>
</evidence>
<keyword evidence="4 9" id="KW-0812">Transmembrane</keyword>
<feature type="transmembrane region" description="Helical" evidence="11">
    <location>
        <begin position="213"/>
        <end position="232"/>
    </location>
</feature>
<feature type="transmembrane region" description="Helical" evidence="11">
    <location>
        <begin position="12"/>
        <end position="29"/>
    </location>
</feature>
<dbReference type="PANTHER" id="PTHR45624:SF12">
    <property type="entry name" value="MITOCHONDRIAL ORNITHINE TRANSPORTER 1"/>
    <property type="match status" value="1"/>
</dbReference>
<dbReference type="GO" id="GO:1990575">
    <property type="term" value="P:mitochondrial L-ornithine transmembrane transport"/>
    <property type="evidence" value="ECO:0007669"/>
    <property type="project" value="TreeGrafter"/>
</dbReference>
<proteinExistence type="inferred from homology"/>
<dbReference type="GO" id="GO:0000064">
    <property type="term" value="F:L-ornithine transmembrane transporter activity"/>
    <property type="evidence" value="ECO:0007669"/>
    <property type="project" value="TreeGrafter"/>
</dbReference>
<evidence type="ECO:0000256" key="5">
    <source>
        <dbReference type="ARBA" id="ARBA00022737"/>
    </source>
</evidence>
<gene>
    <name evidence="12" type="ORF">CDAUBV1_LOCUS9923</name>
</gene>
<evidence type="ECO:0000313" key="12">
    <source>
        <dbReference type="EMBL" id="CAL5135812.1"/>
    </source>
</evidence>
<comment type="caution">
    <text evidence="12">The sequence shown here is derived from an EMBL/GenBank/DDBJ whole genome shotgun (WGS) entry which is preliminary data.</text>
</comment>
<protein>
    <recommendedName>
        <fullName evidence="14">Mitochondrial ornithine transporter 1</fullName>
    </recommendedName>
</protein>
<evidence type="ECO:0008006" key="14">
    <source>
        <dbReference type="Google" id="ProtNLM"/>
    </source>
</evidence>
<keyword evidence="8 9" id="KW-0472">Membrane</keyword>
<dbReference type="AlphaFoldDB" id="A0AAV2THN7"/>